<dbReference type="GO" id="GO:0016132">
    <property type="term" value="P:brassinosteroid biosynthetic process"/>
    <property type="evidence" value="ECO:0007669"/>
    <property type="project" value="TreeGrafter"/>
</dbReference>
<keyword evidence="7" id="KW-0521">NADP</keyword>
<keyword evidence="20" id="KW-1185">Reference proteome</keyword>
<evidence type="ECO:0000256" key="12">
    <source>
        <dbReference type="ARBA" id="ARBA00023098"/>
    </source>
</evidence>
<keyword evidence="5 18" id="KW-0812">Transmembrane</keyword>
<dbReference type="OrthoDB" id="5326588at2759"/>
<sequence>MADPRASLSWYSLPSHDISITFAKWIVFEVILYTVLPGRVCAGQPTPSGHTLPYTLNGLSFFICSITSFVVSAALGWTELSFIAKNWGDIILAVNAFAWLLTGLAFVKGRIAPSYKYDTKGSDSYIKDIWRGIELHPRFGAAWDLKVFHNGRWTMTTLSMIDVSFAALQWEIHGYITYTMMCVMLLRNILIVNFFLNEEWYLLSMDVCDEAFGFSFAWGSGVLFPTMYTLQTQYLSLNPVELPLTHSIWVLSIGAMGFIVYYIATKQKNVLYDTKGICDIGGKKAQFIRASYTTTDGVERESFLLCSGLSTHIRHPNHLGVLIITYAMCGLCGTEAMLPWSEAGFATAFLAYRCIRDERNCVRKYGKYWEVYCRRVRWRLVPGLY</sequence>
<dbReference type="AlphaFoldDB" id="A0A5N6V968"/>
<keyword evidence="8 18" id="KW-0752">Steroid biosynthesis</keyword>
<keyword evidence="10 18" id="KW-0560">Oxidoreductase</keyword>
<evidence type="ECO:0000256" key="13">
    <source>
        <dbReference type="ARBA" id="ARBA00023136"/>
    </source>
</evidence>
<evidence type="ECO:0000256" key="16">
    <source>
        <dbReference type="ARBA" id="ARBA00038851"/>
    </source>
</evidence>
<accession>A0A5N6V968</accession>
<feature type="transmembrane region" description="Helical" evidence="18">
    <location>
        <begin position="175"/>
        <end position="196"/>
    </location>
</feature>
<keyword evidence="14 18" id="KW-1207">Sterol metabolism</keyword>
<evidence type="ECO:0000256" key="5">
    <source>
        <dbReference type="ARBA" id="ARBA00022692"/>
    </source>
</evidence>
<gene>
    <name evidence="19" type="ORF">BDV40DRAFT_284873</name>
</gene>
<evidence type="ECO:0000256" key="1">
    <source>
        <dbReference type="ARBA" id="ARBA00004141"/>
    </source>
</evidence>
<dbReference type="EC" id="1.3.1.21" evidence="16"/>
<dbReference type="EMBL" id="ML738589">
    <property type="protein sequence ID" value="KAE8167568.1"/>
    <property type="molecule type" value="Genomic_DNA"/>
</dbReference>
<comment type="subcellular location">
    <subcellularLocation>
        <location evidence="1">Membrane</location>
        <topology evidence="1">Multi-pass membrane protein</topology>
    </subcellularLocation>
</comment>
<evidence type="ECO:0000313" key="20">
    <source>
        <dbReference type="Proteomes" id="UP000326950"/>
    </source>
</evidence>
<evidence type="ECO:0000256" key="11">
    <source>
        <dbReference type="ARBA" id="ARBA00023011"/>
    </source>
</evidence>
<evidence type="ECO:0000256" key="15">
    <source>
        <dbReference type="ARBA" id="ARBA00023221"/>
    </source>
</evidence>
<keyword evidence="12 18" id="KW-0443">Lipid metabolism</keyword>
<evidence type="ECO:0000256" key="6">
    <source>
        <dbReference type="ARBA" id="ARBA00022778"/>
    </source>
</evidence>
<dbReference type="GO" id="GO:0006695">
    <property type="term" value="P:cholesterol biosynthetic process"/>
    <property type="evidence" value="ECO:0007669"/>
    <property type="project" value="UniProtKB-KW"/>
</dbReference>
<evidence type="ECO:0000256" key="3">
    <source>
        <dbReference type="ARBA" id="ARBA00022516"/>
    </source>
</evidence>
<evidence type="ECO:0000256" key="9">
    <source>
        <dbReference type="ARBA" id="ARBA00022989"/>
    </source>
</evidence>
<dbReference type="Proteomes" id="UP000326950">
    <property type="component" value="Unassembled WGS sequence"/>
</dbReference>
<evidence type="ECO:0000313" key="19">
    <source>
        <dbReference type="EMBL" id="KAE8167568.1"/>
    </source>
</evidence>
<keyword evidence="15 18" id="KW-0753">Steroid metabolism</keyword>
<feature type="transmembrane region" description="Helical" evidence="18">
    <location>
        <begin position="242"/>
        <end position="264"/>
    </location>
</feature>
<evidence type="ECO:0000256" key="4">
    <source>
        <dbReference type="ARBA" id="ARBA00022548"/>
    </source>
</evidence>
<keyword evidence="11 18" id="KW-0756">Sterol biosynthesis</keyword>
<feature type="transmembrane region" description="Helical" evidence="18">
    <location>
        <begin position="90"/>
        <end position="107"/>
    </location>
</feature>
<keyword evidence="3 18" id="KW-0444">Lipid biosynthesis</keyword>
<evidence type="ECO:0000256" key="18">
    <source>
        <dbReference type="RuleBase" id="RU369120"/>
    </source>
</evidence>
<organism evidence="19 20">
    <name type="scientific">Aspergillus tamarii</name>
    <dbReference type="NCBI Taxonomy" id="41984"/>
    <lineage>
        <taxon>Eukaryota</taxon>
        <taxon>Fungi</taxon>
        <taxon>Dikarya</taxon>
        <taxon>Ascomycota</taxon>
        <taxon>Pezizomycotina</taxon>
        <taxon>Eurotiomycetes</taxon>
        <taxon>Eurotiomycetidae</taxon>
        <taxon>Eurotiales</taxon>
        <taxon>Aspergillaceae</taxon>
        <taxon>Aspergillus</taxon>
        <taxon>Aspergillus subgen. Circumdati</taxon>
    </lineage>
</organism>
<evidence type="ECO:0000256" key="8">
    <source>
        <dbReference type="ARBA" id="ARBA00022955"/>
    </source>
</evidence>
<evidence type="ECO:0000256" key="14">
    <source>
        <dbReference type="ARBA" id="ARBA00023166"/>
    </source>
</evidence>
<feature type="transmembrane region" description="Helical" evidence="18">
    <location>
        <begin position="54"/>
        <end position="78"/>
    </location>
</feature>
<evidence type="ECO:0000256" key="17">
    <source>
        <dbReference type="ARBA" id="ARBA00042688"/>
    </source>
</evidence>
<reference evidence="19 20" key="1">
    <citation type="submission" date="2019-04" db="EMBL/GenBank/DDBJ databases">
        <title>Friends and foes A comparative genomics study of 23 Aspergillus species from section Flavi.</title>
        <authorList>
            <consortium name="DOE Joint Genome Institute"/>
            <person name="Kjaerbolling I."/>
            <person name="Vesth T."/>
            <person name="Frisvad J.C."/>
            <person name="Nybo J.L."/>
            <person name="Theobald S."/>
            <person name="Kildgaard S."/>
            <person name="Isbrandt T."/>
            <person name="Kuo A."/>
            <person name="Sato A."/>
            <person name="Lyhne E.K."/>
            <person name="Kogle M.E."/>
            <person name="Wiebenga A."/>
            <person name="Kun R.S."/>
            <person name="Lubbers R.J."/>
            <person name="Makela M.R."/>
            <person name="Barry K."/>
            <person name="Chovatia M."/>
            <person name="Clum A."/>
            <person name="Daum C."/>
            <person name="Haridas S."/>
            <person name="He G."/>
            <person name="LaButti K."/>
            <person name="Lipzen A."/>
            <person name="Mondo S."/>
            <person name="Riley R."/>
            <person name="Salamov A."/>
            <person name="Simmons B.A."/>
            <person name="Magnuson J.K."/>
            <person name="Henrissat B."/>
            <person name="Mortensen U.H."/>
            <person name="Larsen T.O."/>
            <person name="Devries R.P."/>
            <person name="Grigoriev I.V."/>
            <person name="Machida M."/>
            <person name="Baker S.E."/>
            <person name="Andersen M.R."/>
        </authorList>
    </citation>
    <scope>NUCLEOTIDE SEQUENCE [LARGE SCALE GENOMIC DNA]</scope>
    <source>
        <strain evidence="19 20">CBS 117626</strain>
    </source>
</reference>
<keyword evidence="13 18" id="KW-0472">Membrane</keyword>
<dbReference type="Gene3D" id="1.20.120.1630">
    <property type="match status" value="1"/>
</dbReference>
<dbReference type="Pfam" id="PF01222">
    <property type="entry name" value="ERG4_ERG24"/>
    <property type="match status" value="1"/>
</dbReference>
<feature type="transmembrane region" description="Helical" evidence="18">
    <location>
        <begin position="20"/>
        <end position="42"/>
    </location>
</feature>
<dbReference type="PANTHER" id="PTHR21257">
    <property type="entry name" value="DELTA(14)-STEROL REDUCTASE"/>
    <property type="match status" value="1"/>
</dbReference>
<comment type="caution">
    <text evidence="18">Lacks conserved residue(s) required for the propagation of feature annotation.</text>
</comment>
<keyword evidence="6" id="KW-0152">Cholesterol biosynthesis</keyword>
<protein>
    <recommendedName>
        <fullName evidence="16">7-dehydrocholesterol reductase</fullName>
        <ecNumber evidence="16">1.3.1.21</ecNumber>
    </recommendedName>
    <alternativeName>
        <fullName evidence="17">Sterol Delta(7)-reductase</fullName>
    </alternativeName>
</protein>
<evidence type="ECO:0000256" key="2">
    <source>
        <dbReference type="ARBA" id="ARBA00005402"/>
    </source>
</evidence>
<dbReference type="PANTHER" id="PTHR21257:SF38">
    <property type="entry name" value="7-DEHYDROCHOLESTEROL REDUCTASE"/>
    <property type="match status" value="1"/>
</dbReference>
<dbReference type="GO" id="GO:0005789">
    <property type="term" value="C:endoplasmic reticulum membrane"/>
    <property type="evidence" value="ECO:0007669"/>
    <property type="project" value="TreeGrafter"/>
</dbReference>
<comment type="similarity">
    <text evidence="2 18">Belongs to the ERG4/ERG24 family.</text>
</comment>
<name>A0A5N6V968_ASPTM</name>
<evidence type="ECO:0000256" key="7">
    <source>
        <dbReference type="ARBA" id="ARBA00022857"/>
    </source>
</evidence>
<proteinExistence type="inferred from homology"/>
<evidence type="ECO:0000256" key="10">
    <source>
        <dbReference type="ARBA" id="ARBA00023002"/>
    </source>
</evidence>
<keyword evidence="9 18" id="KW-1133">Transmembrane helix</keyword>
<dbReference type="InterPro" id="IPR001171">
    <property type="entry name" value="ERG24_DHCR-like"/>
</dbReference>
<dbReference type="GO" id="GO:0047598">
    <property type="term" value="F:7-dehydrocholesterol reductase activity"/>
    <property type="evidence" value="ECO:0007669"/>
    <property type="project" value="UniProtKB-EC"/>
</dbReference>
<keyword evidence="4" id="KW-0153">Cholesterol metabolism</keyword>